<evidence type="ECO:0000313" key="2">
    <source>
        <dbReference type="EMBL" id="KAF9445630.1"/>
    </source>
</evidence>
<gene>
    <name evidence="2" type="ORF">P691DRAFT_805422</name>
</gene>
<organism evidence="2 3">
    <name type="scientific">Macrolepiota fuliginosa MF-IS2</name>
    <dbReference type="NCBI Taxonomy" id="1400762"/>
    <lineage>
        <taxon>Eukaryota</taxon>
        <taxon>Fungi</taxon>
        <taxon>Dikarya</taxon>
        <taxon>Basidiomycota</taxon>
        <taxon>Agaricomycotina</taxon>
        <taxon>Agaricomycetes</taxon>
        <taxon>Agaricomycetidae</taxon>
        <taxon>Agaricales</taxon>
        <taxon>Agaricineae</taxon>
        <taxon>Agaricaceae</taxon>
        <taxon>Macrolepiota</taxon>
    </lineage>
</organism>
<protein>
    <recommendedName>
        <fullName evidence="4">Secreted protein</fullName>
    </recommendedName>
</protein>
<keyword evidence="1" id="KW-0732">Signal</keyword>
<sequence>MTGLCDACHRCTISLLHEPLVLSVFLAPSMLVATGGEDATSAKLEDLWLGLNAFEVLIRTLSPANEFDSAERCLWCTKPTTVLLSSQPHGQVVSAPWGITSPSESSRIFRSQV</sequence>
<comment type="caution">
    <text evidence="2">The sequence shown here is derived from an EMBL/GenBank/DDBJ whole genome shotgun (WGS) entry which is preliminary data.</text>
</comment>
<evidence type="ECO:0000313" key="3">
    <source>
        <dbReference type="Proteomes" id="UP000807342"/>
    </source>
</evidence>
<feature type="chain" id="PRO_5040381887" description="Secreted protein" evidence="1">
    <location>
        <begin position="24"/>
        <end position="113"/>
    </location>
</feature>
<reference evidence="2" key="1">
    <citation type="submission" date="2020-11" db="EMBL/GenBank/DDBJ databases">
        <authorList>
            <consortium name="DOE Joint Genome Institute"/>
            <person name="Ahrendt S."/>
            <person name="Riley R."/>
            <person name="Andreopoulos W."/>
            <person name="Labutti K."/>
            <person name="Pangilinan J."/>
            <person name="Ruiz-Duenas F.J."/>
            <person name="Barrasa J.M."/>
            <person name="Sanchez-Garcia M."/>
            <person name="Camarero S."/>
            <person name="Miyauchi S."/>
            <person name="Serrano A."/>
            <person name="Linde D."/>
            <person name="Babiker R."/>
            <person name="Drula E."/>
            <person name="Ayuso-Fernandez I."/>
            <person name="Pacheco R."/>
            <person name="Padilla G."/>
            <person name="Ferreira P."/>
            <person name="Barriuso J."/>
            <person name="Kellner H."/>
            <person name="Castanera R."/>
            <person name="Alfaro M."/>
            <person name="Ramirez L."/>
            <person name="Pisabarro A.G."/>
            <person name="Kuo A."/>
            <person name="Tritt A."/>
            <person name="Lipzen A."/>
            <person name="He G."/>
            <person name="Yan M."/>
            <person name="Ng V."/>
            <person name="Cullen D."/>
            <person name="Martin F."/>
            <person name="Rosso M.-N."/>
            <person name="Henrissat B."/>
            <person name="Hibbett D."/>
            <person name="Martinez A.T."/>
            <person name="Grigoriev I.V."/>
        </authorList>
    </citation>
    <scope>NUCLEOTIDE SEQUENCE</scope>
    <source>
        <strain evidence="2">MF-IS2</strain>
    </source>
</reference>
<evidence type="ECO:0000256" key="1">
    <source>
        <dbReference type="SAM" id="SignalP"/>
    </source>
</evidence>
<dbReference type="AlphaFoldDB" id="A0A9P6C1G9"/>
<accession>A0A9P6C1G9</accession>
<feature type="signal peptide" evidence="1">
    <location>
        <begin position="1"/>
        <end position="23"/>
    </location>
</feature>
<name>A0A9P6C1G9_9AGAR</name>
<evidence type="ECO:0008006" key="4">
    <source>
        <dbReference type="Google" id="ProtNLM"/>
    </source>
</evidence>
<keyword evidence="3" id="KW-1185">Reference proteome</keyword>
<dbReference type="Proteomes" id="UP000807342">
    <property type="component" value="Unassembled WGS sequence"/>
</dbReference>
<proteinExistence type="predicted"/>
<dbReference type="EMBL" id="MU151290">
    <property type="protein sequence ID" value="KAF9445630.1"/>
    <property type="molecule type" value="Genomic_DNA"/>
</dbReference>